<evidence type="ECO:0000313" key="2">
    <source>
        <dbReference type="Proteomes" id="UP000622017"/>
    </source>
</evidence>
<name>A0ABR7MJ00_9BACT</name>
<dbReference type="RefSeq" id="WP_187319354.1">
    <property type="nucleotide sequence ID" value="NZ_JACSCY010000005.1"/>
</dbReference>
<gene>
    <name evidence="1" type="ORF">H8B15_09060</name>
</gene>
<sequence length="144" mass="16165">MPRIKVALPDTYLLTVALPIRITDLNYGAHLGNDALLSLLHEARVQFLQFLGQPEFDPATRQGFIMADVAVEYKGEGFHGDTLHIQLAATDQHKYGFDVVYWVKNQDGNEIARAKTGMLCFDYTTRKLRSLPETVVTRLASLAE</sequence>
<organism evidence="1 2">
    <name type="scientific">Hymenobacter citatus</name>
    <dbReference type="NCBI Taxonomy" id="2763506"/>
    <lineage>
        <taxon>Bacteria</taxon>
        <taxon>Pseudomonadati</taxon>
        <taxon>Bacteroidota</taxon>
        <taxon>Cytophagia</taxon>
        <taxon>Cytophagales</taxon>
        <taxon>Hymenobacteraceae</taxon>
        <taxon>Hymenobacter</taxon>
    </lineage>
</organism>
<protein>
    <submittedName>
        <fullName evidence="1">Thioesterase family protein</fullName>
    </submittedName>
</protein>
<dbReference type="InterPro" id="IPR029069">
    <property type="entry name" value="HotDog_dom_sf"/>
</dbReference>
<keyword evidence="2" id="KW-1185">Reference proteome</keyword>
<dbReference type="Gene3D" id="3.10.129.10">
    <property type="entry name" value="Hotdog Thioesterase"/>
    <property type="match status" value="1"/>
</dbReference>
<reference evidence="1 2" key="1">
    <citation type="submission" date="2020-08" db="EMBL/GenBank/DDBJ databases">
        <title>Hymenobacter sp.</title>
        <authorList>
            <person name="Kim M.K."/>
        </authorList>
    </citation>
    <scope>NUCLEOTIDE SEQUENCE [LARGE SCALE GENOMIC DNA]</scope>
    <source>
        <strain evidence="1 2">BT507</strain>
    </source>
</reference>
<evidence type="ECO:0000313" key="1">
    <source>
        <dbReference type="EMBL" id="MBC6611071.1"/>
    </source>
</evidence>
<comment type="caution">
    <text evidence="1">The sequence shown here is derived from an EMBL/GenBank/DDBJ whole genome shotgun (WGS) entry which is preliminary data.</text>
</comment>
<proteinExistence type="predicted"/>
<dbReference type="Proteomes" id="UP000622017">
    <property type="component" value="Unassembled WGS sequence"/>
</dbReference>
<dbReference type="SUPFAM" id="SSF54637">
    <property type="entry name" value="Thioesterase/thiol ester dehydrase-isomerase"/>
    <property type="match status" value="1"/>
</dbReference>
<dbReference type="Pfam" id="PF13279">
    <property type="entry name" value="4HBT_2"/>
    <property type="match status" value="1"/>
</dbReference>
<accession>A0ABR7MJ00</accession>
<dbReference type="CDD" id="cd00586">
    <property type="entry name" value="4HBT"/>
    <property type="match status" value="1"/>
</dbReference>
<dbReference type="EMBL" id="JACSCY010000005">
    <property type="protein sequence ID" value="MBC6611071.1"/>
    <property type="molecule type" value="Genomic_DNA"/>
</dbReference>